<accession>A0A179GZX4</accession>
<protein>
    <submittedName>
        <fullName evidence="1">Uncharacterized protein</fullName>
    </submittedName>
</protein>
<comment type="caution">
    <text evidence="1">The sequence shown here is derived from an EMBL/GenBank/DDBJ whole genome shotgun (WGS) entry which is preliminary data.</text>
</comment>
<dbReference type="Proteomes" id="UP000078340">
    <property type="component" value="Unassembled WGS sequence"/>
</dbReference>
<proteinExistence type="predicted"/>
<sequence>MLFARTGGGLLLAEVCPRGVMLLHRKHLARERRRRRRAGPKIETWFSYSRVLGLGVERGHVEQRLSGSGYTASSSSFTQPALRLIVERCRLRSYKSAHVSRDCRWRFLKNCRRPSI</sequence>
<evidence type="ECO:0000313" key="1">
    <source>
        <dbReference type="EMBL" id="OAQ82781.1"/>
    </source>
</evidence>
<name>A0A179GZX4_PURLI</name>
<organism evidence="1 2">
    <name type="scientific">Purpureocillium lilacinum</name>
    <name type="common">Paecilomyces lilacinus</name>
    <dbReference type="NCBI Taxonomy" id="33203"/>
    <lineage>
        <taxon>Eukaryota</taxon>
        <taxon>Fungi</taxon>
        <taxon>Dikarya</taxon>
        <taxon>Ascomycota</taxon>
        <taxon>Pezizomycotina</taxon>
        <taxon>Sordariomycetes</taxon>
        <taxon>Hypocreomycetidae</taxon>
        <taxon>Hypocreales</taxon>
        <taxon>Ophiocordycipitaceae</taxon>
        <taxon>Purpureocillium</taxon>
    </lineage>
</organism>
<evidence type="ECO:0000313" key="2">
    <source>
        <dbReference type="Proteomes" id="UP000078340"/>
    </source>
</evidence>
<reference evidence="1 2" key="1">
    <citation type="submission" date="2016-02" db="EMBL/GenBank/DDBJ databases">
        <title>Biosynthesis of antibiotic leucinostatins and their inhibition on Phytophthora in bio-control Purpureocillium lilacinum.</title>
        <authorList>
            <person name="Wang G."/>
            <person name="Liu Z."/>
            <person name="Lin R."/>
            <person name="Li E."/>
            <person name="Mao Z."/>
            <person name="Ling J."/>
            <person name="Yin W."/>
            <person name="Xie B."/>
        </authorList>
    </citation>
    <scope>NUCLEOTIDE SEQUENCE [LARGE SCALE GENOMIC DNA]</scope>
    <source>
        <strain evidence="1">PLFJ-1</strain>
    </source>
</reference>
<gene>
    <name evidence="1" type="ORF">VFPFJ_08584</name>
</gene>
<dbReference type="AlphaFoldDB" id="A0A179GZX4"/>
<dbReference type="EMBL" id="LSBI01000008">
    <property type="protein sequence ID" value="OAQ82781.1"/>
    <property type="molecule type" value="Genomic_DNA"/>
</dbReference>